<sequence>MIRAATLLLLATPGWAQSADPEPYRMAFDACLGRPDAEPGELRDCIGKIATACMKADEGGQTTLGMSGCTMMENGLWDEVLNSDWPRHRAAAKALDEAERPYFDGVFSHADETLVAAQRAWVAFRDADCTAAAASWGSGSMRHIEYASCMLDHTATRVLDLRSRWEQF</sequence>
<dbReference type="STRING" id="1244108.SAMN05444004_105162"/>
<dbReference type="Gene3D" id="1.20.1270.180">
    <property type="match status" value="1"/>
</dbReference>
<dbReference type="Proteomes" id="UP000198914">
    <property type="component" value="Unassembled WGS sequence"/>
</dbReference>
<proteinExistence type="predicted"/>
<dbReference type="AlphaFoldDB" id="A0A1H3PUB9"/>
<accession>A0A1H3PUB9</accession>
<feature type="signal peptide" evidence="1">
    <location>
        <begin position="1"/>
        <end position="18"/>
    </location>
</feature>
<feature type="chain" id="PRO_5011736727" description="Lysozyme inhibitor LprI-like N-terminal domain-containing protein" evidence="1">
    <location>
        <begin position="19"/>
        <end position="168"/>
    </location>
</feature>
<dbReference type="Pfam" id="PF07007">
    <property type="entry name" value="LprI"/>
    <property type="match status" value="1"/>
</dbReference>
<evidence type="ECO:0000313" key="4">
    <source>
        <dbReference type="Proteomes" id="UP000198914"/>
    </source>
</evidence>
<keyword evidence="4" id="KW-1185">Reference proteome</keyword>
<organism evidence="3 4">
    <name type="scientific">Jannaschia faecimaris</name>
    <dbReference type="NCBI Taxonomy" id="1244108"/>
    <lineage>
        <taxon>Bacteria</taxon>
        <taxon>Pseudomonadati</taxon>
        <taxon>Pseudomonadota</taxon>
        <taxon>Alphaproteobacteria</taxon>
        <taxon>Rhodobacterales</taxon>
        <taxon>Roseobacteraceae</taxon>
        <taxon>Jannaschia</taxon>
    </lineage>
</organism>
<dbReference type="RefSeq" id="WP_170831390.1">
    <property type="nucleotide sequence ID" value="NZ_FNPX01000005.1"/>
</dbReference>
<dbReference type="InterPro" id="IPR009739">
    <property type="entry name" value="LprI-like_N"/>
</dbReference>
<keyword evidence="1" id="KW-0732">Signal</keyword>
<evidence type="ECO:0000256" key="1">
    <source>
        <dbReference type="SAM" id="SignalP"/>
    </source>
</evidence>
<protein>
    <recommendedName>
        <fullName evidence="2">Lysozyme inhibitor LprI-like N-terminal domain-containing protein</fullName>
    </recommendedName>
</protein>
<dbReference type="EMBL" id="FNPX01000005">
    <property type="protein sequence ID" value="SDZ04563.1"/>
    <property type="molecule type" value="Genomic_DNA"/>
</dbReference>
<gene>
    <name evidence="3" type="ORF">SAMN05444004_105162</name>
</gene>
<evidence type="ECO:0000313" key="3">
    <source>
        <dbReference type="EMBL" id="SDZ04563.1"/>
    </source>
</evidence>
<feature type="domain" description="Lysozyme inhibitor LprI-like N-terminal" evidence="2">
    <location>
        <begin position="53"/>
        <end position="161"/>
    </location>
</feature>
<reference evidence="4" key="1">
    <citation type="submission" date="2016-10" db="EMBL/GenBank/DDBJ databases">
        <authorList>
            <person name="Varghese N."/>
            <person name="Submissions S."/>
        </authorList>
    </citation>
    <scope>NUCLEOTIDE SEQUENCE [LARGE SCALE GENOMIC DNA]</scope>
    <source>
        <strain evidence="4">DSM 100420</strain>
    </source>
</reference>
<evidence type="ECO:0000259" key="2">
    <source>
        <dbReference type="Pfam" id="PF07007"/>
    </source>
</evidence>
<name>A0A1H3PUB9_9RHOB</name>